<dbReference type="Proteomes" id="UP000270094">
    <property type="component" value="Unassembled WGS sequence"/>
</dbReference>
<proteinExistence type="predicted"/>
<reference evidence="1 2" key="1">
    <citation type="submission" date="2018-11" db="EMBL/GenBank/DDBJ databases">
        <authorList>
            <consortium name="Pathogen Informatics"/>
        </authorList>
    </citation>
    <scope>NUCLEOTIDE SEQUENCE [LARGE SCALE GENOMIC DNA]</scope>
</reference>
<protein>
    <submittedName>
        <fullName evidence="1">Uncharacterized protein</fullName>
    </submittedName>
</protein>
<sequence length="251" mass="28519">MTHHSAYLCDDRFPKDAVLTLPHTIPYGGHVLYACTPISDNQGSGEVVSVYLLDHLLTGVWVSRLYYHDCKAWSSILPIHALEDYHDFGRLVKPIPGSFIRDSHPTPTNGMAVVQGFEDIKGRKMQLLLRSFNSGEVYYQTMRYGCIDDVELKKFWIESQRRLIASQGYAENNDVFKPTVPESKESISVSITVSDEDFKEISAASKKRRWNPLQKRVYKNCTPLEPLQPLSSKAVLPQVINDVWHEAMSMG</sequence>
<gene>
    <name evidence="1" type="ORF">SVUK_LOCUS4881</name>
</gene>
<keyword evidence="2" id="KW-1185">Reference proteome</keyword>
<organism evidence="1 2">
    <name type="scientific">Strongylus vulgaris</name>
    <name type="common">Blood worm</name>
    <dbReference type="NCBI Taxonomy" id="40348"/>
    <lineage>
        <taxon>Eukaryota</taxon>
        <taxon>Metazoa</taxon>
        <taxon>Ecdysozoa</taxon>
        <taxon>Nematoda</taxon>
        <taxon>Chromadorea</taxon>
        <taxon>Rhabditida</taxon>
        <taxon>Rhabditina</taxon>
        <taxon>Rhabditomorpha</taxon>
        <taxon>Strongyloidea</taxon>
        <taxon>Strongylidae</taxon>
        <taxon>Strongylus</taxon>
    </lineage>
</organism>
<evidence type="ECO:0000313" key="2">
    <source>
        <dbReference type="Proteomes" id="UP000270094"/>
    </source>
</evidence>
<dbReference type="AlphaFoldDB" id="A0A3P7IPY6"/>
<dbReference type="OrthoDB" id="24893at2759"/>
<dbReference type="EMBL" id="UYYB01013907">
    <property type="protein sequence ID" value="VDM69883.1"/>
    <property type="molecule type" value="Genomic_DNA"/>
</dbReference>
<accession>A0A3P7IPY6</accession>
<evidence type="ECO:0000313" key="1">
    <source>
        <dbReference type="EMBL" id="VDM69883.1"/>
    </source>
</evidence>
<name>A0A3P7IPY6_STRVU</name>